<dbReference type="SUPFAM" id="SSF51735">
    <property type="entry name" value="NAD(P)-binding Rossmann-fold domains"/>
    <property type="match status" value="1"/>
</dbReference>
<dbReference type="GO" id="GO:0016020">
    <property type="term" value="C:membrane"/>
    <property type="evidence" value="ECO:0007669"/>
    <property type="project" value="UniProtKB-SubCell"/>
</dbReference>
<dbReference type="Gene3D" id="1.20.1530.20">
    <property type="match status" value="1"/>
</dbReference>
<evidence type="ECO:0000313" key="10">
    <source>
        <dbReference type="EMBL" id="MDA5398564.1"/>
    </source>
</evidence>
<feature type="domain" description="Cation/H+ exchanger transmembrane" evidence="8">
    <location>
        <begin position="20"/>
        <end position="372"/>
    </location>
</feature>
<dbReference type="PANTHER" id="PTHR42751">
    <property type="entry name" value="SODIUM/HYDROGEN EXCHANGER FAMILY/TRKA DOMAIN PROTEIN"/>
    <property type="match status" value="1"/>
</dbReference>
<evidence type="ECO:0000259" key="8">
    <source>
        <dbReference type="Pfam" id="PF00999"/>
    </source>
</evidence>
<dbReference type="InterPro" id="IPR003148">
    <property type="entry name" value="RCK_N"/>
</dbReference>
<dbReference type="InterPro" id="IPR036291">
    <property type="entry name" value="NAD(P)-bd_dom_sf"/>
</dbReference>
<feature type="domain" description="RCK N-terminal" evidence="9">
    <location>
        <begin position="417"/>
        <end position="538"/>
    </location>
</feature>
<dbReference type="Pfam" id="PF00999">
    <property type="entry name" value="Na_H_Exchanger"/>
    <property type="match status" value="1"/>
</dbReference>
<dbReference type="InterPro" id="IPR038770">
    <property type="entry name" value="Na+/solute_symporter_sf"/>
</dbReference>
<evidence type="ECO:0000256" key="7">
    <source>
        <dbReference type="SAM" id="Phobius"/>
    </source>
</evidence>
<feature type="transmembrane region" description="Helical" evidence="7">
    <location>
        <begin position="120"/>
        <end position="139"/>
    </location>
</feature>
<name>A0A9X3UKE4_9HYPH</name>
<comment type="subcellular location">
    <subcellularLocation>
        <location evidence="1">Membrane</location>
        <topology evidence="1">Multi-pass membrane protein</topology>
    </subcellularLocation>
</comment>
<accession>A0A9X3UKE4</accession>
<gene>
    <name evidence="10" type="ORF">OQ273_08275</name>
</gene>
<dbReference type="Proteomes" id="UP001151234">
    <property type="component" value="Unassembled WGS sequence"/>
</dbReference>
<keyword evidence="4 7" id="KW-0812">Transmembrane</keyword>
<protein>
    <submittedName>
        <fullName evidence="10">Cation:proton antiporter</fullName>
    </submittedName>
</protein>
<keyword evidence="6 7" id="KW-0472">Membrane</keyword>
<dbReference type="Gene3D" id="3.40.50.720">
    <property type="entry name" value="NAD(P)-binding Rossmann-like Domain"/>
    <property type="match status" value="1"/>
</dbReference>
<keyword evidence="3" id="KW-0813">Transport</keyword>
<evidence type="ECO:0000256" key="6">
    <source>
        <dbReference type="ARBA" id="ARBA00023136"/>
    </source>
</evidence>
<feature type="transmembrane region" description="Helical" evidence="7">
    <location>
        <begin position="360"/>
        <end position="379"/>
    </location>
</feature>
<evidence type="ECO:0000256" key="4">
    <source>
        <dbReference type="ARBA" id="ARBA00022692"/>
    </source>
</evidence>
<feature type="transmembrane region" description="Helical" evidence="7">
    <location>
        <begin position="274"/>
        <end position="292"/>
    </location>
</feature>
<sequence length="572" mass="61459">MLEIVSTSVFYEVAALLVLAAGVGLIGVLLRQPLIVSFIAVGILAGPSVFGLAQSEEHIGLLAELGISILLFLVGLKLDIRLVRTLGLVALMTGLGQVAFTSIIGFGIGLALGFDITTSLYVAVALTFSSTIIIVKLLSDKREIDSLHGRIALGFLIVQDLVVVLAMIVLSAIGVGTQSNTAAGDILLIFLSGIAMLVVVGIFIRYIAEPLVERLARAPELLVCFAIGWAALFAAAGDFLGFSMELGGLLSGVSLASTRLREAMAARLAPLRDFLLLFFFIALGTHLDLSIVGEQAPAAIIFSMFVLIGNPLIVLAIMGAMGYRKRTGFLAGLTVAQISEFSLIFMAMGVSLGHVGTDSLGLVTLVGIITISLSTYMIMNSHWLYGWLDPLLSPFERAGTPREADEQEMPDKVQYDVLLFGLGRYGGAIAQRLRARGLRVLGIDFNPVAVRRWQEEDFEVIYGDASDPEFIANLKLSGVTWAISAVPESETGITGDDSRVALIHALREQDFQGKIAVTSHRDEEWEHLRSNGANLILEPFQDAADQAADLLTGSRHPPRFEVIEPQDQKELS</sequence>
<reference evidence="10" key="1">
    <citation type="submission" date="2022-11" db="EMBL/GenBank/DDBJ databases">
        <title>Draft genome sequence of Hoeflea poritis E7-10 and Hoeflea prorocentri PM5-8, separated from scleractinian coral Porites lutea and marine dinoflagellate.</title>
        <authorList>
            <person name="Zhang G."/>
            <person name="Wei Q."/>
            <person name="Cai L."/>
        </authorList>
    </citation>
    <scope>NUCLEOTIDE SEQUENCE</scope>
    <source>
        <strain evidence="10">PM5-8</strain>
    </source>
</reference>
<feature type="transmembrane region" description="Helical" evidence="7">
    <location>
        <begin position="329"/>
        <end position="348"/>
    </location>
</feature>
<feature type="transmembrane region" description="Helical" evidence="7">
    <location>
        <begin position="6"/>
        <end position="27"/>
    </location>
</feature>
<keyword evidence="11" id="KW-1185">Reference proteome</keyword>
<proteinExistence type="inferred from homology"/>
<feature type="transmembrane region" description="Helical" evidence="7">
    <location>
        <begin position="298"/>
        <end position="317"/>
    </location>
</feature>
<evidence type="ECO:0000256" key="2">
    <source>
        <dbReference type="ARBA" id="ARBA00005551"/>
    </source>
</evidence>
<evidence type="ECO:0000313" key="11">
    <source>
        <dbReference type="Proteomes" id="UP001151234"/>
    </source>
</evidence>
<dbReference type="PANTHER" id="PTHR42751:SF3">
    <property type="entry name" value="SODIUM_GLUTAMATE SYMPORTER"/>
    <property type="match status" value="1"/>
</dbReference>
<comment type="caution">
    <text evidence="10">The sequence shown here is derived from an EMBL/GenBank/DDBJ whole genome shotgun (WGS) entry which is preliminary data.</text>
</comment>
<evidence type="ECO:0000256" key="3">
    <source>
        <dbReference type="ARBA" id="ARBA00022448"/>
    </source>
</evidence>
<feature type="transmembrane region" description="Helical" evidence="7">
    <location>
        <begin position="34"/>
        <end position="53"/>
    </location>
</feature>
<dbReference type="GO" id="GO:0006813">
    <property type="term" value="P:potassium ion transport"/>
    <property type="evidence" value="ECO:0007669"/>
    <property type="project" value="InterPro"/>
</dbReference>
<dbReference type="Pfam" id="PF02254">
    <property type="entry name" value="TrkA_N"/>
    <property type="match status" value="1"/>
</dbReference>
<evidence type="ECO:0000256" key="1">
    <source>
        <dbReference type="ARBA" id="ARBA00004141"/>
    </source>
</evidence>
<comment type="similarity">
    <text evidence="2">Belongs to the monovalent cation:proton antiporter 2 (CPA2) transporter (TC 2.A.37) family.</text>
</comment>
<dbReference type="InterPro" id="IPR006153">
    <property type="entry name" value="Cation/H_exchanger_TM"/>
</dbReference>
<feature type="transmembrane region" description="Helical" evidence="7">
    <location>
        <begin position="151"/>
        <end position="174"/>
    </location>
</feature>
<evidence type="ECO:0000259" key="9">
    <source>
        <dbReference type="Pfam" id="PF02254"/>
    </source>
</evidence>
<keyword evidence="5 7" id="KW-1133">Transmembrane helix</keyword>
<feature type="transmembrane region" description="Helical" evidence="7">
    <location>
        <begin position="59"/>
        <end position="76"/>
    </location>
</feature>
<dbReference type="EMBL" id="JAPJZI010000001">
    <property type="protein sequence ID" value="MDA5398564.1"/>
    <property type="molecule type" value="Genomic_DNA"/>
</dbReference>
<dbReference type="AlphaFoldDB" id="A0A9X3UKE4"/>
<evidence type="ECO:0000256" key="5">
    <source>
        <dbReference type="ARBA" id="ARBA00022989"/>
    </source>
</evidence>
<organism evidence="10 11">
    <name type="scientific">Hoeflea prorocentri</name>
    <dbReference type="NCBI Taxonomy" id="1922333"/>
    <lineage>
        <taxon>Bacteria</taxon>
        <taxon>Pseudomonadati</taxon>
        <taxon>Pseudomonadota</taxon>
        <taxon>Alphaproteobacteria</taxon>
        <taxon>Hyphomicrobiales</taxon>
        <taxon>Rhizobiaceae</taxon>
        <taxon>Hoeflea</taxon>
    </lineage>
</organism>
<feature type="transmembrane region" description="Helical" evidence="7">
    <location>
        <begin position="88"/>
        <end position="114"/>
    </location>
</feature>
<feature type="transmembrane region" description="Helical" evidence="7">
    <location>
        <begin position="186"/>
        <end position="208"/>
    </location>
</feature>
<dbReference type="GO" id="GO:0015297">
    <property type="term" value="F:antiporter activity"/>
    <property type="evidence" value="ECO:0007669"/>
    <property type="project" value="InterPro"/>
</dbReference>
<dbReference type="RefSeq" id="WP_267989977.1">
    <property type="nucleotide sequence ID" value="NZ_JAPJZI010000001.1"/>
</dbReference>
<feature type="transmembrane region" description="Helical" evidence="7">
    <location>
        <begin position="220"/>
        <end position="240"/>
    </location>
</feature>
<dbReference type="GO" id="GO:1902600">
    <property type="term" value="P:proton transmembrane transport"/>
    <property type="evidence" value="ECO:0007669"/>
    <property type="project" value="InterPro"/>
</dbReference>